<dbReference type="AlphaFoldDB" id="A0A2K9EE28"/>
<dbReference type="PANTHER" id="PTHR31005">
    <property type="entry name" value="DUF4139 DOMAIN-CONTAINING PROTEIN"/>
    <property type="match status" value="1"/>
</dbReference>
<sequence length="559" mass="61116">MMVRLVKTAGTLSSEPGMKSVTFALTLTCLWPVSEALADRIDLNAPASSATVYPDGASVTRIVEFSAPAGQHQLVIPDMPAGTDPAALRIKAEDVTLGSVELQSARNLPDHATQPPAITAAQASLREAHDAVRQFDRSQQALATRAEALRQRAQITRDLLQGDSRLPADEIPETVERMGALIEDLLAQADEQDHQIAMREPDRQPLLEAIDRAEAELAALREDSSNHETLILTVEATGQPAQIAITGFTNAAGWQPDYELRLDRQADSLTMQRGVTVWQSSGEDWSDVQLTLSTARPQSRTDPTHVPSWMPRFGRPDATEDMVMAEEFSAADAQRGANLEMAAAPIGAAKMSRMGITVVYDYPGRVTVRDQADSLRLTLDEKQLTPDVMAEAAPRYDDSAYLIAESVNATGEPILPGAVTLYADGALVGRSQIGLVADGDKLRFGFGPIDGLRAEIRLPEEIAGEDGFIRRSNTMHETATLIVENLTDEEWPLRVVDRIPVSRQEDLRIEWSAEPEPTATDPDGRRGVLYWESPIAPGQTQEIVLTTDLRWPDDNELLR</sequence>
<keyword evidence="5" id="KW-1185">Reference proteome</keyword>
<evidence type="ECO:0000259" key="3">
    <source>
        <dbReference type="Pfam" id="PF13600"/>
    </source>
</evidence>
<evidence type="ECO:0000256" key="1">
    <source>
        <dbReference type="SAM" id="Coils"/>
    </source>
</evidence>
<dbReference type="InterPro" id="IPR011935">
    <property type="entry name" value="CHP02231"/>
</dbReference>
<organism evidence="4 5">
    <name type="scientific">Paracoccus tegillarcae</name>
    <dbReference type="NCBI Taxonomy" id="1529068"/>
    <lineage>
        <taxon>Bacteria</taxon>
        <taxon>Pseudomonadati</taxon>
        <taxon>Pseudomonadota</taxon>
        <taxon>Alphaproteobacteria</taxon>
        <taxon>Rhodobacterales</taxon>
        <taxon>Paracoccaceae</taxon>
        <taxon>Paracoccus</taxon>
    </lineage>
</organism>
<proteinExistence type="predicted"/>
<evidence type="ECO:0000259" key="2">
    <source>
        <dbReference type="Pfam" id="PF13598"/>
    </source>
</evidence>
<name>A0A2K9EE28_9RHOB</name>
<dbReference type="Proteomes" id="UP000233742">
    <property type="component" value="Chromosome"/>
</dbReference>
<keyword evidence="1" id="KW-0175">Coiled coil</keyword>
<evidence type="ECO:0008006" key="6">
    <source>
        <dbReference type="Google" id="ProtNLM"/>
    </source>
</evidence>
<dbReference type="EMBL" id="CP025408">
    <property type="protein sequence ID" value="AUH33218.1"/>
    <property type="molecule type" value="Genomic_DNA"/>
</dbReference>
<accession>A0A2K9EE28</accession>
<evidence type="ECO:0000313" key="5">
    <source>
        <dbReference type="Proteomes" id="UP000233742"/>
    </source>
</evidence>
<dbReference type="InterPro" id="IPR025554">
    <property type="entry name" value="DUF4140"/>
</dbReference>
<protein>
    <recommendedName>
        <fullName evidence="6">Mucoidy inhibitor MuiA family protein</fullName>
    </recommendedName>
</protein>
<evidence type="ECO:0000313" key="4">
    <source>
        <dbReference type="EMBL" id="AUH33218.1"/>
    </source>
</evidence>
<dbReference type="InterPro" id="IPR037291">
    <property type="entry name" value="DUF4139"/>
</dbReference>
<dbReference type="PANTHER" id="PTHR31005:SF8">
    <property type="entry name" value="DUF4139 DOMAIN-CONTAINING PROTEIN"/>
    <property type="match status" value="1"/>
</dbReference>
<gene>
    <name evidence="4" type="ORF">CUV01_07290</name>
</gene>
<feature type="coiled-coil region" evidence="1">
    <location>
        <begin position="203"/>
        <end position="230"/>
    </location>
</feature>
<feature type="domain" description="DUF4140" evidence="3">
    <location>
        <begin position="50"/>
        <end position="149"/>
    </location>
</feature>
<dbReference type="Pfam" id="PF13600">
    <property type="entry name" value="DUF4140"/>
    <property type="match status" value="1"/>
</dbReference>
<reference evidence="4 5" key="1">
    <citation type="submission" date="2017-12" db="EMBL/GenBank/DDBJ databases">
        <authorList>
            <person name="Hurst M.R.H."/>
        </authorList>
    </citation>
    <scope>NUCLEOTIDE SEQUENCE [LARGE SCALE GENOMIC DNA]</scope>
    <source>
        <strain evidence="4 5">BM15</strain>
    </source>
</reference>
<dbReference type="KEGG" id="paro:CUV01_07290"/>
<feature type="domain" description="DUF4139" evidence="2">
    <location>
        <begin position="244"/>
        <end position="552"/>
    </location>
</feature>
<dbReference type="Pfam" id="PF13598">
    <property type="entry name" value="DUF4139"/>
    <property type="match status" value="1"/>
</dbReference>
<dbReference type="NCBIfam" id="TIGR02231">
    <property type="entry name" value="mucoidy inhibitor MuiA family protein"/>
    <property type="match status" value="1"/>
</dbReference>